<organism evidence="1">
    <name type="scientific">Schistocephalus solidus</name>
    <name type="common">Tapeworm</name>
    <dbReference type="NCBI Taxonomy" id="70667"/>
    <lineage>
        <taxon>Eukaryota</taxon>
        <taxon>Metazoa</taxon>
        <taxon>Spiralia</taxon>
        <taxon>Lophotrochozoa</taxon>
        <taxon>Platyhelminthes</taxon>
        <taxon>Cestoda</taxon>
        <taxon>Eucestoda</taxon>
        <taxon>Diphyllobothriidea</taxon>
        <taxon>Diphyllobothriidae</taxon>
        <taxon>Schistocephalus</taxon>
    </lineage>
</organism>
<protein>
    <submittedName>
        <fullName evidence="1">Secreted protein</fullName>
    </submittedName>
</protein>
<sequence>LFLIFKNSLFTPTVSRLLSGFGFVVVPRVDAGAGRCSPPNPLLLLSIASPNQHKPLQYLCVGMPHAQPHNILLGRASPERVHLSGSS</sequence>
<proteinExistence type="predicted"/>
<evidence type="ECO:0000313" key="1">
    <source>
        <dbReference type="WBParaSite" id="SSLN_0001746801-mRNA-1"/>
    </source>
</evidence>
<name>A0A183TK28_SCHSO</name>
<reference evidence="1" key="1">
    <citation type="submission" date="2016-06" db="UniProtKB">
        <authorList>
            <consortium name="WormBaseParasite"/>
        </authorList>
    </citation>
    <scope>IDENTIFICATION</scope>
</reference>
<dbReference type="AlphaFoldDB" id="A0A183TK28"/>
<accession>A0A183TK28</accession>
<dbReference type="WBParaSite" id="SSLN_0001746801-mRNA-1">
    <property type="protein sequence ID" value="SSLN_0001746801-mRNA-1"/>
    <property type="gene ID" value="SSLN_0001746801"/>
</dbReference>